<dbReference type="AlphaFoldDB" id="A0A328VF47"/>
<organism evidence="13 14">
    <name type="scientific">Thermogemmatispora tikiterensis</name>
    <dbReference type="NCBI Taxonomy" id="1825093"/>
    <lineage>
        <taxon>Bacteria</taxon>
        <taxon>Bacillati</taxon>
        <taxon>Chloroflexota</taxon>
        <taxon>Ktedonobacteria</taxon>
        <taxon>Thermogemmatisporales</taxon>
        <taxon>Thermogemmatisporaceae</taxon>
        <taxon>Thermogemmatispora</taxon>
    </lineage>
</organism>
<dbReference type="PROSITE" id="PS51464">
    <property type="entry name" value="SIS"/>
    <property type="match status" value="2"/>
</dbReference>
<evidence type="ECO:0000256" key="10">
    <source>
        <dbReference type="HAMAP-Rule" id="MF_00164"/>
    </source>
</evidence>
<dbReference type="GO" id="GO:0006002">
    <property type="term" value="P:fructose 6-phosphate metabolic process"/>
    <property type="evidence" value="ECO:0007669"/>
    <property type="project" value="TreeGrafter"/>
</dbReference>
<evidence type="ECO:0000259" key="11">
    <source>
        <dbReference type="PROSITE" id="PS51278"/>
    </source>
</evidence>
<dbReference type="CDD" id="cd00714">
    <property type="entry name" value="GFAT"/>
    <property type="match status" value="1"/>
</dbReference>
<feature type="active site" description="Nucleophile; for GATase activity" evidence="10">
    <location>
        <position position="2"/>
    </location>
</feature>
<keyword evidence="6 10" id="KW-0032">Aminotransferase</keyword>
<keyword evidence="9" id="KW-0315">Glutamine amidotransferase</keyword>
<dbReference type="InterPro" id="IPR047084">
    <property type="entry name" value="GFAT_N"/>
</dbReference>
<dbReference type="EMBL" id="MCIF01000002">
    <property type="protein sequence ID" value="RAQ96326.1"/>
    <property type="molecule type" value="Genomic_DNA"/>
</dbReference>
<dbReference type="GO" id="GO:0006047">
    <property type="term" value="P:UDP-N-acetylglucosamine metabolic process"/>
    <property type="evidence" value="ECO:0007669"/>
    <property type="project" value="TreeGrafter"/>
</dbReference>
<dbReference type="EC" id="2.6.1.16" evidence="3 10"/>
<evidence type="ECO:0000259" key="12">
    <source>
        <dbReference type="PROSITE" id="PS51464"/>
    </source>
</evidence>
<dbReference type="Gene3D" id="3.40.50.10490">
    <property type="entry name" value="Glucose-6-phosphate isomerase like protein, domain 1"/>
    <property type="match status" value="2"/>
</dbReference>
<evidence type="ECO:0000256" key="4">
    <source>
        <dbReference type="ARBA" id="ARBA00016090"/>
    </source>
</evidence>
<proteinExistence type="inferred from homology"/>
<keyword evidence="7 10" id="KW-0808">Transferase</keyword>
<sequence length="623" mass="67283">MCGIIGYVGAAGTDVTSILLDGLRRLEYRGYDSTGIAVLTASGEVQVCRRAGKLANLAAAVENGARPAPGSLGIGHTRWATHGRPSDTNAHPHADCDGLITVVHNGIIENYAELRQRLEQEGHSFRSETDTEVLAHLVERAYRGEAQGDLLEAVRLALQPVRGSYAIAVLCREQPQLLVGARYNGPFLVVGLGEREHFLASDIAAFLKYTRRVVIIDEGELVALRPEGLTIQRLDGTFVERAPTTVEWDAEAAEKGGYPHFMLKEIYEQPEAFTRSLLGRVRAGQLYLPELEALQRSGALEKVRRIVIVACGTSYHAGLVGKYVIERWARLPVEVITAGEFRYADPLVGPDTLCVAVTQSGETADVLVSTRQAREQGAPVVAITNVVASAVTRLADAVLYIQAGPEICVVATKTFIATLAQLYLLGLFLSLQRGTLHPERAAEVLQALEQLPMQIQRILDRAAAADDPIAPLARELAPLHSVMFIGRGVGYPTALEGALKLKEVSYIHAEGFPAGELKHGSIALLDPETPLVAIATASHVYEKVVSNMQQVRARDARVIAVATEGDEAIREHADVVLYVPPTLEELSPVLAAIPLQLLAYHAAVARGCNVDQPRNLAKSVTVE</sequence>
<evidence type="ECO:0000256" key="6">
    <source>
        <dbReference type="ARBA" id="ARBA00022576"/>
    </source>
</evidence>
<dbReference type="PANTHER" id="PTHR10937:SF0">
    <property type="entry name" value="GLUTAMINE--FRUCTOSE-6-PHOSPHATE TRANSAMINASE (ISOMERIZING)"/>
    <property type="match status" value="1"/>
</dbReference>
<dbReference type="Pfam" id="PF01380">
    <property type="entry name" value="SIS"/>
    <property type="match status" value="2"/>
</dbReference>
<comment type="function">
    <text evidence="10">Catalyzes the first step in hexosamine metabolism, converting fructose-6P into glucosamine-6P using glutamine as a nitrogen source.</text>
</comment>
<dbReference type="FunFam" id="3.60.20.10:FF:000006">
    <property type="entry name" value="Glutamine--fructose-6-phosphate aminotransferase [isomerizing]"/>
    <property type="match status" value="1"/>
</dbReference>
<keyword evidence="5 10" id="KW-0963">Cytoplasm</keyword>
<name>A0A328VF47_9CHLR</name>
<dbReference type="PANTHER" id="PTHR10937">
    <property type="entry name" value="GLUCOSAMINE--FRUCTOSE-6-PHOSPHATE AMINOTRANSFERASE, ISOMERIZING"/>
    <property type="match status" value="1"/>
</dbReference>
<evidence type="ECO:0000256" key="7">
    <source>
        <dbReference type="ARBA" id="ARBA00022679"/>
    </source>
</evidence>
<dbReference type="InterPro" id="IPR001347">
    <property type="entry name" value="SIS_dom"/>
</dbReference>
<feature type="active site" description="For Fru-6P isomerization activity" evidence="10">
    <location>
        <position position="618"/>
    </location>
</feature>
<dbReference type="Proteomes" id="UP000248706">
    <property type="component" value="Unassembled WGS sequence"/>
</dbReference>
<dbReference type="OrthoDB" id="106547at2"/>
<evidence type="ECO:0000256" key="8">
    <source>
        <dbReference type="ARBA" id="ARBA00022737"/>
    </source>
</evidence>
<comment type="catalytic activity">
    <reaction evidence="1 10">
        <text>D-fructose 6-phosphate + L-glutamine = D-glucosamine 6-phosphate + L-glutamate</text>
        <dbReference type="Rhea" id="RHEA:13237"/>
        <dbReference type="ChEBI" id="CHEBI:29985"/>
        <dbReference type="ChEBI" id="CHEBI:58359"/>
        <dbReference type="ChEBI" id="CHEBI:58725"/>
        <dbReference type="ChEBI" id="CHEBI:61527"/>
        <dbReference type="EC" id="2.6.1.16"/>
    </reaction>
</comment>
<dbReference type="InterPro" id="IPR017932">
    <property type="entry name" value="GATase_2_dom"/>
</dbReference>
<evidence type="ECO:0000313" key="14">
    <source>
        <dbReference type="Proteomes" id="UP000248706"/>
    </source>
</evidence>
<comment type="subunit">
    <text evidence="10">Homodimer.</text>
</comment>
<dbReference type="CDD" id="cd05008">
    <property type="entry name" value="SIS_GlmS_GlmD_1"/>
    <property type="match status" value="1"/>
</dbReference>
<keyword evidence="8" id="KW-0677">Repeat</keyword>
<dbReference type="GO" id="GO:0005829">
    <property type="term" value="C:cytosol"/>
    <property type="evidence" value="ECO:0007669"/>
    <property type="project" value="TreeGrafter"/>
</dbReference>
<dbReference type="SUPFAM" id="SSF53697">
    <property type="entry name" value="SIS domain"/>
    <property type="match status" value="1"/>
</dbReference>
<dbReference type="NCBIfam" id="NF001484">
    <property type="entry name" value="PRK00331.1"/>
    <property type="match status" value="1"/>
</dbReference>
<dbReference type="InterPro" id="IPR046348">
    <property type="entry name" value="SIS_dom_sf"/>
</dbReference>
<accession>A0A328VF47</accession>
<feature type="domain" description="SIS" evidence="12">
    <location>
        <begin position="296"/>
        <end position="435"/>
    </location>
</feature>
<protein>
    <recommendedName>
        <fullName evidence="4 10">Glutamine--fructose-6-phosphate aminotransferase [isomerizing]</fullName>
        <ecNumber evidence="3 10">2.6.1.16</ecNumber>
    </recommendedName>
    <alternativeName>
        <fullName evidence="10">D-fructose-6-phosphate amidotransferase</fullName>
    </alternativeName>
    <alternativeName>
        <fullName evidence="10">GFAT</fullName>
    </alternativeName>
    <alternativeName>
        <fullName evidence="10">Glucosamine-6-phosphate synthase</fullName>
    </alternativeName>
    <alternativeName>
        <fullName evidence="10">Hexosephosphate aminotransferase</fullName>
    </alternativeName>
    <alternativeName>
        <fullName evidence="10">L-glutamine--D-fructose-6-phosphate amidotransferase</fullName>
    </alternativeName>
</protein>
<evidence type="ECO:0000256" key="9">
    <source>
        <dbReference type="ARBA" id="ARBA00022962"/>
    </source>
</evidence>
<dbReference type="RefSeq" id="WP_112429817.1">
    <property type="nucleotide sequence ID" value="NZ_MCIF01000002.1"/>
</dbReference>
<dbReference type="GO" id="GO:0046349">
    <property type="term" value="P:amino sugar biosynthetic process"/>
    <property type="evidence" value="ECO:0007669"/>
    <property type="project" value="UniProtKB-ARBA"/>
</dbReference>
<dbReference type="Pfam" id="PF13522">
    <property type="entry name" value="GATase_6"/>
    <property type="match status" value="1"/>
</dbReference>
<dbReference type="GO" id="GO:0005975">
    <property type="term" value="P:carbohydrate metabolic process"/>
    <property type="evidence" value="ECO:0007669"/>
    <property type="project" value="UniProtKB-UniRule"/>
</dbReference>
<keyword evidence="14" id="KW-1185">Reference proteome</keyword>
<evidence type="ECO:0000256" key="2">
    <source>
        <dbReference type="ARBA" id="ARBA00004496"/>
    </source>
</evidence>
<dbReference type="InterPro" id="IPR029055">
    <property type="entry name" value="Ntn_hydrolases_N"/>
</dbReference>
<dbReference type="FunFam" id="3.40.50.10490:FF:000002">
    <property type="entry name" value="Glutamine--fructose-6-phosphate aminotransferase [isomerizing]"/>
    <property type="match status" value="1"/>
</dbReference>
<dbReference type="PROSITE" id="PS51278">
    <property type="entry name" value="GATASE_TYPE_2"/>
    <property type="match status" value="1"/>
</dbReference>
<evidence type="ECO:0000256" key="3">
    <source>
        <dbReference type="ARBA" id="ARBA00012916"/>
    </source>
</evidence>
<comment type="subcellular location">
    <subcellularLocation>
        <location evidence="2 10">Cytoplasm</location>
    </subcellularLocation>
</comment>
<dbReference type="FunFam" id="3.40.50.10490:FF:000001">
    <property type="entry name" value="Glutamine--fructose-6-phosphate aminotransferase [isomerizing]"/>
    <property type="match status" value="1"/>
</dbReference>
<reference evidence="13 14" key="1">
    <citation type="submission" date="2016-08" db="EMBL/GenBank/DDBJ databases">
        <title>Analysis of Carbohydrate Active Enzymes in Thermogemmatispora T81 Reveals Carbohydrate Degradation Ability.</title>
        <authorList>
            <person name="Tomazini A."/>
            <person name="Lal S."/>
            <person name="Stott M."/>
            <person name="Henrissat B."/>
            <person name="Polikarpov I."/>
            <person name="Sparling R."/>
            <person name="Levin D.B."/>
        </authorList>
    </citation>
    <scope>NUCLEOTIDE SEQUENCE [LARGE SCALE GENOMIC DNA]</scope>
    <source>
        <strain evidence="13 14">T81</strain>
    </source>
</reference>
<dbReference type="InterPro" id="IPR035490">
    <property type="entry name" value="GlmS/FrlB_SIS"/>
</dbReference>
<evidence type="ECO:0000313" key="13">
    <source>
        <dbReference type="EMBL" id="RAQ96326.1"/>
    </source>
</evidence>
<dbReference type="NCBIfam" id="TIGR01135">
    <property type="entry name" value="glmS"/>
    <property type="match status" value="1"/>
</dbReference>
<gene>
    <name evidence="10" type="primary">glmS</name>
    <name evidence="13" type="ORF">A4R35_12340</name>
</gene>
<feature type="domain" description="Glutamine amidotransferase type-2" evidence="11">
    <location>
        <begin position="2"/>
        <end position="227"/>
    </location>
</feature>
<dbReference type="GO" id="GO:0097367">
    <property type="term" value="F:carbohydrate derivative binding"/>
    <property type="evidence" value="ECO:0007669"/>
    <property type="project" value="InterPro"/>
</dbReference>
<feature type="initiator methionine" description="Removed" evidence="10">
    <location>
        <position position="1"/>
    </location>
</feature>
<comment type="caution">
    <text evidence="13">The sequence shown here is derived from an EMBL/GenBank/DDBJ whole genome shotgun (WGS) entry which is preliminary data.</text>
</comment>
<dbReference type="Gene3D" id="3.60.20.10">
    <property type="entry name" value="Glutamine Phosphoribosylpyrophosphate, subunit 1, domain 1"/>
    <property type="match status" value="1"/>
</dbReference>
<dbReference type="InterPro" id="IPR035466">
    <property type="entry name" value="GlmS/AgaS_SIS"/>
</dbReference>
<dbReference type="CDD" id="cd05009">
    <property type="entry name" value="SIS_GlmS_GlmD_2"/>
    <property type="match status" value="1"/>
</dbReference>
<evidence type="ECO:0000256" key="1">
    <source>
        <dbReference type="ARBA" id="ARBA00001031"/>
    </source>
</evidence>
<dbReference type="GO" id="GO:0006487">
    <property type="term" value="P:protein N-linked glycosylation"/>
    <property type="evidence" value="ECO:0007669"/>
    <property type="project" value="TreeGrafter"/>
</dbReference>
<dbReference type="GO" id="GO:0004360">
    <property type="term" value="F:glutamine-fructose-6-phosphate transaminase (isomerizing) activity"/>
    <property type="evidence" value="ECO:0007669"/>
    <property type="project" value="UniProtKB-UniRule"/>
</dbReference>
<dbReference type="SUPFAM" id="SSF56235">
    <property type="entry name" value="N-terminal nucleophile aminohydrolases (Ntn hydrolases)"/>
    <property type="match status" value="1"/>
</dbReference>
<dbReference type="HAMAP" id="MF_00164">
    <property type="entry name" value="GlmS"/>
    <property type="match status" value="1"/>
</dbReference>
<evidence type="ECO:0000256" key="5">
    <source>
        <dbReference type="ARBA" id="ARBA00022490"/>
    </source>
</evidence>
<feature type="domain" description="SIS" evidence="12">
    <location>
        <begin position="472"/>
        <end position="613"/>
    </location>
</feature>
<dbReference type="InterPro" id="IPR005855">
    <property type="entry name" value="GFAT"/>
</dbReference>